<feature type="transmembrane region" description="Helical" evidence="6">
    <location>
        <begin position="184"/>
        <end position="203"/>
    </location>
</feature>
<feature type="transmembrane region" description="Helical" evidence="6">
    <location>
        <begin position="69"/>
        <end position="86"/>
    </location>
</feature>
<feature type="transmembrane region" description="Helical" evidence="6">
    <location>
        <begin position="6"/>
        <end position="30"/>
    </location>
</feature>
<keyword evidence="4 6" id="KW-1133">Transmembrane helix</keyword>
<dbReference type="GO" id="GO:0015171">
    <property type="term" value="F:amino acid transmembrane transporter activity"/>
    <property type="evidence" value="ECO:0007669"/>
    <property type="project" value="TreeGrafter"/>
</dbReference>
<dbReference type="Proteomes" id="UP001243195">
    <property type="component" value="Unassembled WGS sequence"/>
</dbReference>
<organism evidence="7 8">
    <name type="scientific">Acinetobacter gerneri</name>
    <dbReference type="NCBI Taxonomy" id="202952"/>
    <lineage>
        <taxon>Bacteria</taxon>
        <taxon>Pseudomonadati</taxon>
        <taxon>Pseudomonadota</taxon>
        <taxon>Gammaproteobacteria</taxon>
        <taxon>Moraxellales</taxon>
        <taxon>Moraxellaceae</taxon>
        <taxon>Acinetobacter</taxon>
    </lineage>
</organism>
<evidence type="ECO:0000313" key="7">
    <source>
        <dbReference type="EMBL" id="MDQ9072517.1"/>
    </source>
</evidence>
<sequence>MELFIAIAITHFLALLSPGPDFFLILSILLRQGQRSAKMVCLGVATGNALIILLIYLSLFYLGKLNPDILNSVHYAGAAYLLYLAIQCFRYANEKIDLTPVQPDHFGDTSQQILNFFKGLQSSILNPKNFMFYSSLFVLVFYQYQGLTLFGLSFWMVAVVLFWNLLLVCLLIQKAWLDLLIKKSSWLFYLSSGCFFIFAILLLCI</sequence>
<keyword evidence="2" id="KW-1003">Cell membrane</keyword>
<dbReference type="Pfam" id="PF01810">
    <property type="entry name" value="LysE"/>
    <property type="match status" value="1"/>
</dbReference>
<accession>A0AAW8JIU0</accession>
<name>A0AAW8JIU0_9GAMM</name>
<protein>
    <submittedName>
        <fullName evidence="7">LysE family translocator</fullName>
    </submittedName>
</protein>
<dbReference type="EMBL" id="JAVIDA010000021">
    <property type="protein sequence ID" value="MDQ9072517.1"/>
    <property type="molecule type" value="Genomic_DNA"/>
</dbReference>
<keyword evidence="3 6" id="KW-0812">Transmembrane</keyword>
<feature type="transmembrane region" description="Helical" evidence="6">
    <location>
        <begin position="130"/>
        <end position="146"/>
    </location>
</feature>
<feature type="transmembrane region" description="Helical" evidence="6">
    <location>
        <begin position="42"/>
        <end position="63"/>
    </location>
</feature>
<gene>
    <name evidence="7" type="ORF">RFH51_13735</name>
</gene>
<dbReference type="GO" id="GO:0005886">
    <property type="term" value="C:plasma membrane"/>
    <property type="evidence" value="ECO:0007669"/>
    <property type="project" value="UniProtKB-SubCell"/>
</dbReference>
<keyword evidence="5 6" id="KW-0472">Membrane</keyword>
<evidence type="ECO:0000256" key="5">
    <source>
        <dbReference type="ARBA" id="ARBA00023136"/>
    </source>
</evidence>
<evidence type="ECO:0000256" key="4">
    <source>
        <dbReference type="ARBA" id="ARBA00022989"/>
    </source>
</evidence>
<dbReference type="PANTHER" id="PTHR30086:SF17">
    <property type="entry name" value="LYSE FAMILY TRANSLOCATOR"/>
    <property type="match status" value="1"/>
</dbReference>
<evidence type="ECO:0000256" key="3">
    <source>
        <dbReference type="ARBA" id="ARBA00022692"/>
    </source>
</evidence>
<comment type="caution">
    <text evidence="7">The sequence shown here is derived from an EMBL/GenBank/DDBJ whole genome shotgun (WGS) entry which is preliminary data.</text>
</comment>
<evidence type="ECO:0000256" key="2">
    <source>
        <dbReference type="ARBA" id="ARBA00022475"/>
    </source>
</evidence>
<feature type="transmembrane region" description="Helical" evidence="6">
    <location>
        <begin position="152"/>
        <end position="172"/>
    </location>
</feature>
<comment type="subcellular location">
    <subcellularLocation>
        <location evidence="1">Cell membrane</location>
        <topology evidence="1">Multi-pass membrane protein</topology>
    </subcellularLocation>
</comment>
<evidence type="ECO:0000313" key="8">
    <source>
        <dbReference type="Proteomes" id="UP001243195"/>
    </source>
</evidence>
<dbReference type="AlphaFoldDB" id="A0AAW8JIU0"/>
<dbReference type="RefSeq" id="WP_308956311.1">
    <property type="nucleotide sequence ID" value="NZ_JAVICY010000014.1"/>
</dbReference>
<evidence type="ECO:0000256" key="1">
    <source>
        <dbReference type="ARBA" id="ARBA00004651"/>
    </source>
</evidence>
<reference evidence="7" key="1">
    <citation type="submission" date="2023-08" db="EMBL/GenBank/DDBJ databases">
        <title>Emergence of clinically-relevant ST2 carbapenem-resistant Acinetobacter baumannii strains in hospital sewages in Zhejiang, East of China.</title>
        <authorList>
            <person name="Kaichao C."/>
            <person name="Zhang R."/>
        </authorList>
    </citation>
    <scope>NUCLEOTIDE SEQUENCE</scope>
    <source>
        <strain evidence="7">M-SY-60</strain>
    </source>
</reference>
<proteinExistence type="predicted"/>
<dbReference type="InterPro" id="IPR001123">
    <property type="entry name" value="LeuE-type"/>
</dbReference>
<evidence type="ECO:0000256" key="6">
    <source>
        <dbReference type="SAM" id="Phobius"/>
    </source>
</evidence>
<dbReference type="PANTHER" id="PTHR30086">
    <property type="entry name" value="ARGININE EXPORTER PROTEIN ARGO"/>
    <property type="match status" value="1"/>
</dbReference>